<evidence type="ECO:0000256" key="5">
    <source>
        <dbReference type="ARBA" id="ARBA00022679"/>
    </source>
</evidence>
<feature type="transmembrane region" description="Helical" evidence="21">
    <location>
        <begin position="2076"/>
        <end position="2096"/>
    </location>
</feature>
<feature type="binding site" evidence="18">
    <location>
        <position position="1581"/>
    </location>
    <ligand>
        <name>UDP-alpha-D-glucose</name>
        <dbReference type="ChEBI" id="CHEBI:58885"/>
    </ligand>
</feature>
<evidence type="ECO:0000256" key="7">
    <source>
        <dbReference type="ARBA" id="ARBA00022694"/>
    </source>
</evidence>
<keyword evidence="9" id="KW-0479">Metal-binding</keyword>
<keyword evidence="10" id="KW-0255">Endonuclease</keyword>
<feature type="transmembrane region" description="Helical" evidence="21">
    <location>
        <begin position="1959"/>
        <end position="1977"/>
    </location>
</feature>
<dbReference type="GO" id="GO:0030244">
    <property type="term" value="P:cellulose biosynthetic process"/>
    <property type="evidence" value="ECO:0007669"/>
    <property type="project" value="InterPro"/>
</dbReference>
<proteinExistence type="inferred from homology"/>
<feature type="transmembrane region" description="Helical" evidence="21">
    <location>
        <begin position="1285"/>
        <end position="1304"/>
    </location>
</feature>
<dbReference type="GO" id="GO:0071555">
    <property type="term" value="P:cell wall organization"/>
    <property type="evidence" value="ECO:0007669"/>
    <property type="project" value="UniProtKB-KW"/>
</dbReference>
<evidence type="ECO:0000256" key="3">
    <source>
        <dbReference type="ARBA" id="ARBA00011738"/>
    </source>
</evidence>
<evidence type="ECO:0000256" key="11">
    <source>
        <dbReference type="ARBA" id="ARBA00022801"/>
    </source>
</evidence>
<keyword evidence="4" id="KW-0328">Glycosyltransferase</keyword>
<feature type="binding site" evidence="18">
    <location>
        <position position="1354"/>
    </location>
    <ligand>
        <name>UDP-alpha-D-glucose</name>
        <dbReference type="ChEBI" id="CHEBI:58885"/>
    </ligand>
</feature>
<dbReference type="GO" id="GO:0000139">
    <property type="term" value="C:Golgi membrane"/>
    <property type="evidence" value="ECO:0007669"/>
    <property type="project" value="UniProtKB-SubCell"/>
</dbReference>
<dbReference type="InterPro" id="IPR027794">
    <property type="entry name" value="tRNase_Z_dom"/>
</dbReference>
<dbReference type="EMBL" id="CP097504">
    <property type="protein sequence ID" value="URD88951.1"/>
    <property type="molecule type" value="Genomic_DNA"/>
</dbReference>
<dbReference type="OrthoDB" id="527344at2759"/>
<dbReference type="SUPFAM" id="SSF53448">
    <property type="entry name" value="Nucleotide-diphospho-sugar transferases"/>
    <property type="match status" value="1"/>
</dbReference>
<feature type="transmembrane region" description="Helical" evidence="21">
    <location>
        <begin position="1255"/>
        <end position="1273"/>
    </location>
</feature>
<dbReference type="Pfam" id="PF13691">
    <property type="entry name" value="Lactamase_B_4"/>
    <property type="match status" value="1"/>
</dbReference>
<dbReference type="InterPro" id="IPR036866">
    <property type="entry name" value="RibonucZ/Hydroxyglut_hydro"/>
</dbReference>
<keyword evidence="8" id="KW-0540">Nuclease</keyword>
<dbReference type="Gene3D" id="3.60.15.10">
    <property type="entry name" value="Ribonuclease Z/Hydroxyacylglutathione hydrolase-like"/>
    <property type="match status" value="2"/>
</dbReference>
<dbReference type="Pfam" id="PF23023">
    <property type="entry name" value="Anti-Pycsar_Apyc1"/>
    <property type="match status" value="1"/>
</dbReference>
<feature type="domain" description="tRNase Z endonuclease" evidence="22">
    <location>
        <begin position="203"/>
        <end position="234"/>
    </location>
</feature>
<comment type="cofactor">
    <cofactor evidence="1">
        <name>Zn(2+)</name>
        <dbReference type="ChEBI" id="CHEBI:29105"/>
    </cofactor>
</comment>
<dbReference type="CDD" id="cd07718">
    <property type="entry name" value="RNaseZ_ELAC1_ELAC2-C-term-like_MBL-fold"/>
    <property type="match status" value="1"/>
</dbReference>
<evidence type="ECO:0000256" key="12">
    <source>
        <dbReference type="ARBA" id="ARBA00022833"/>
    </source>
</evidence>
<dbReference type="InterPro" id="IPR029044">
    <property type="entry name" value="Nucleotide-diphossugar_trans"/>
</dbReference>
<evidence type="ECO:0000256" key="19">
    <source>
        <dbReference type="PIRSR" id="PIRSR605150-3"/>
    </source>
</evidence>
<evidence type="ECO:0000256" key="21">
    <source>
        <dbReference type="SAM" id="Phobius"/>
    </source>
</evidence>
<keyword evidence="14" id="KW-0333">Golgi apparatus</keyword>
<dbReference type="Proteomes" id="UP001055439">
    <property type="component" value="Chromosome 2"/>
</dbReference>
<keyword evidence="11" id="KW-0378">Hydrolase</keyword>
<dbReference type="InterPro" id="IPR013471">
    <property type="entry name" value="RNase_Z/BN"/>
</dbReference>
<feature type="binding site" evidence="18">
    <location>
        <position position="1355"/>
    </location>
    <ligand>
        <name>UDP-alpha-D-glucose</name>
        <dbReference type="ChEBI" id="CHEBI:58885"/>
    </ligand>
</feature>
<feature type="transmembrane region" description="Helical" evidence="21">
    <location>
        <begin position="2013"/>
        <end position="2034"/>
    </location>
</feature>
<feature type="region of interest" description="Disordered" evidence="20">
    <location>
        <begin position="55"/>
        <end position="125"/>
    </location>
</feature>
<dbReference type="FunFam" id="3.60.15.10:FF:000037">
    <property type="entry name" value="tRNAse Z4"/>
    <property type="match status" value="1"/>
</dbReference>
<accession>A0A9E7JQB9</accession>
<dbReference type="SUPFAM" id="SSF56281">
    <property type="entry name" value="Metallo-hydrolase/oxidoreductase"/>
    <property type="match status" value="2"/>
</dbReference>
<evidence type="ECO:0000313" key="23">
    <source>
        <dbReference type="EMBL" id="URD88951.1"/>
    </source>
</evidence>
<dbReference type="GO" id="GO:0071669">
    <property type="term" value="P:plant-type cell wall organization or biogenesis"/>
    <property type="evidence" value="ECO:0007669"/>
    <property type="project" value="UniProtKB-ARBA"/>
</dbReference>
<dbReference type="GO" id="GO:0046872">
    <property type="term" value="F:metal ion binding"/>
    <property type="evidence" value="ECO:0007669"/>
    <property type="project" value="UniProtKB-KW"/>
</dbReference>
<keyword evidence="13 21" id="KW-1133">Transmembrane helix</keyword>
<evidence type="ECO:0000256" key="14">
    <source>
        <dbReference type="ARBA" id="ARBA00023034"/>
    </source>
</evidence>
<dbReference type="SMR" id="A0A9E7JQB9"/>
<name>A0A9E7JQB9_9LILI</name>
<dbReference type="FunFam" id="3.90.550.10:FF:000027">
    <property type="entry name" value="Cellulose synthase-like protein D4"/>
    <property type="match status" value="1"/>
</dbReference>
<feature type="transmembrane region" description="Helical" evidence="21">
    <location>
        <begin position="1920"/>
        <end position="1939"/>
    </location>
</feature>
<feature type="binding site" evidence="18">
    <location>
        <position position="1348"/>
    </location>
    <ligand>
        <name>UDP-alpha-D-glucose</name>
        <dbReference type="ChEBI" id="CHEBI:58885"/>
    </ligand>
</feature>
<sequence length="2111" mass="234256">MPPPSLRLLFPHSSPLSKSSFLGYSLSRSLFCIPRSPITPRSPLTALCYFGARRRRATGGGGSGRKTSGGRGTRGGGVFHQRRRASTLREERDRARAPEMEGKEETLGFNKRRAEGRDKSDKPKALQLKTRKLNPVNTICYVQILGTGMDTQDTSPSVLLFFDKQRFIFNAGESKTTNGKKGTLPKASNGGIPVHQSNMYGYQGLQRFCTEHKIKLSKIDHIFLTRVCSETAGGLPGLLLTLAGIGEEGMSVNIWGPSDLNYLVDAMRSFIPNAAMVHAHSFGVTVNGDGTMLSSSQFGKFRDPITIIDDEVVCISSIPLNPSYSNGSTLKPGDIAVIYACELPEIKGKFDPVKAAALGLKPGPKYRELQLGNSVMSDRLNITVHPSDVLGPSSPGPIILLVDCPTKFHMTALLSAESLNCYYRDSDHQPKANTKTVNCVIHLGPAIVTKSADYQKWMKRFGTAQHIMAGHEIRNIEIPILKSSARISSQLNYLCPQLFPACGCWSSQQINELSLESNELCEDSSSTPCEIIQAENLLKFHLRPYSQLGLDRSAIPDSLNHEEVIAHLLSEIPEIADVSKNVNQFQRSSAEVKLSKSEKDDNCNMVEEPWLSASSSVNNVHAEKQGRDSFEEDIPCLNDRWNDNLKDEHDIPACLENISREDMEIVLLGTGSSQPSKYRNVSSIFVNLFSRGSLLLDCGEGTLGQLKRRFGIKGADDAVKGLKCIWVSHIHADHHTGLARILALRCQLLKDIPHKPLLVIGPRPLKRFIDAYSKLEDLDMQFLDCRHTLEASMDDFHGSLDSRGQFPENSDRGGSEAEDIASHRVESSLFAPHSKMQSYWKRPGSPVDTAIALPVLMRLKELLSEAGLEFLYSVPVVHCPQAFGVVLKAAERPNSLGKTIPGWKLVYSGDTRPCQALINASRDATLLIHEATFEDTMEDEAIARNHSTTKEAVGVGTSAGAYRVVLTHFSQRYPKIPVFNEADMQRTCIAFDLMTVNLADLPMLPKFLPYLKVIDAFPSSPLLSPFHHPTPLPQTLSCKEDLRRRKIKCSIDASSIEREMSSPTKKTPIKFARRTSSGRVVSLSRDDDIDLGVSGEFTSASSGGPNDYMNYTVLMPPTPDNQPYAAPSGSSGSRPDDLPPPTYGTTTRRVGRRGGGQGEEGGAGAGAGEDAAAKLERRMSVMKSNKSMLMRSQTGDFDHNRWLFETKGTYGIGNAFWPKDEVEYDDDGVAMSMSDFLEKPWKPLTRKVKISPGILSPYRLLVLVRLVFLALFLTWRVRNPNQDAIWLWGLSIVCEIWFAFSWLLDQMPKLNPINRAVDLVALREKFESPSPDNPLGRSDLPGLDVFISTADPEKEPPLVTANTILSIVATEYPVEKLFVYISDDGAAVLTFEAMSEAAAFARVWVPFCRKHNIEPRNPDSYFAVKGDPTRNKKCPDFVKDRRWIKREYDEFKVRINGLPDTIRRRSAALNAREEMRERKLARERSGGDSNASKASEAKPAVKATWMADATHWPGTWAVPSPDHSKGDHAGIIQVMIKSPHHDPLYGAPGDHPYLDFTGIDTRLPMFVYVSREKRPGYDHNKKAGAMNAMVRASAILSNGPFILNFDCDHYIYNSLAIREGMCYMMDRGGDRICYVQFPQRFEGIDPSDRYANHNTVFFDGNMRALDGLQGPMYVGTGCLFRRYALYGFNPPRANEYLGLYGQHKRPASTPQVGGMDEADPAASPEAMHPDLCTPVKFGNSKMFTDSILVAEFQGRPLADHPGIKNGRPPGALLTPRPPLDAPTVAEAVSVISCWYEDKTEWGQRVGWIYGSVTEDVVTGYRMHNRGWRSVYCITKRDAFRGTAPINLTDRLHQVLRWATGSVEIFFSRNNAFLACSRLKFLQRIAYLNVGIYPFTSIFLVVYCLLPALSLFSGQFIVQTLNVTFLVYLLLITITLTLLALLEVKWSGIGLEEWWRNEQFWAIGGTSAHLAAVIQGLLKVIAGIEISFTLTSKAANEDEADIYADLYVIKWTSLFIPPLTIIVINIVAMVVGFSRTMYSEIPQWSKLLGGLFFSFWVLAHMYPFAKGLMGRRGRTPTIVYVWAGILAITISLLWISISPPDSNSTTSGGIEV</sequence>
<keyword evidence="16" id="KW-0961">Cell wall biogenesis/degradation</keyword>
<protein>
    <submittedName>
        <fullName evidence="23">Cellulose</fullName>
    </submittedName>
</protein>
<gene>
    <name evidence="23" type="ORF">MUK42_28084</name>
</gene>
<feature type="transmembrane region" description="Helical" evidence="21">
    <location>
        <begin position="1885"/>
        <end position="1908"/>
    </location>
</feature>
<feature type="compositionally biased region" description="Basic and acidic residues" evidence="20">
    <location>
        <begin position="1471"/>
        <end position="1486"/>
    </location>
</feature>
<evidence type="ECO:0000256" key="2">
    <source>
        <dbReference type="ARBA" id="ARBA00004653"/>
    </source>
</evidence>
<dbReference type="Gene3D" id="3.90.550.10">
    <property type="entry name" value="Spore Coat Polysaccharide Biosynthesis Protein SpsA, Chain A"/>
    <property type="match status" value="1"/>
</dbReference>
<feature type="transmembrane region" description="Helical" evidence="21">
    <location>
        <begin position="2046"/>
        <end position="2064"/>
    </location>
</feature>
<dbReference type="PANTHER" id="PTHR13301">
    <property type="entry name" value="X-BOX TRANSCRIPTION FACTOR-RELATED"/>
    <property type="match status" value="1"/>
</dbReference>
<keyword evidence="6 21" id="KW-0812">Transmembrane</keyword>
<keyword evidence="5" id="KW-0808">Transferase</keyword>
<dbReference type="InterPro" id="IPR005150">
    <property type="entry name" value="Cellulose_synth"/>
</dbReference>
<comment type="subcellular location">
    <subcellularLocation>
        <location evidence="2">Golgi apparatus membrane</location>
        <topology evidence="2">Multi-pass membrane protein</topology>
    </subcellularLocation>
</comment>
<comment type="subunit">
    <text evidence="3">Homodimer.</text>
</comment>
<evidence type="ECO:0000256" key="18">
    <source>
        <dbReference type="PIRSR" id="PIRSR605150-2"/>
    </source>
</evidence>
<feature type="compositionally biased region" description="Gly residues" evidence="20">
    <location>
        <begin position="58"/>
        <end position="78"/>
    </location>
</feature>
<evidence type="ECO:0000256" key="9">
    <source>
        <dbReference type="ARBA" id="ARBA00022723"/>
    </source>
</evidence>
<keyword evidence="7" id="KW-0819">tRNA processing</keyword>
<evidence type="ECO:0000256" key="8">
    <source>
        <dbReference type="ARBA" id="ARBA00022722"/>
    </source>
</evidence>
<organism evidence="23 24">
    <name type="scientific">Musa troglodytarum</name>
    <name type="common">fe'i banana</name>
    <dbReference type="NCBI Taxonomy" id="320322"/>
    <lineage>
        <taxon>Eukaryota</taxon>
        <taxon>Viridiplantae</taxon>
        <taxon>Streptophyta</taxon>
        <taxon>Embryophyta</taxon>
        <taxon>Tracheophyta</taxon>
        <taxon>Spermatophyta</taxon>
        <taxon>Magnoliopsida</taxon>
        <taxon>Liliopsida</taxon>
        <taxon>Zingiberales</taxon>
        <taxon>Musaceae</taxon>
        <taxon>Musa</taxon>
    </lineage>
</organism>
<evidence type="ECO:0000256" key="17">
    <source>
        <dbReference type="PIRSR" id="PIRSR605150-1"/>
    </source>
</evidence>
<feature type="compositionally biased region" description="Basic and acidic residues" evidence="20">
    <location>
        <begin position="87"/>
        <end position="124"/>
    </location>
</feature>
<evidence type="ECO:0000256" key="10">
    <source>
        <dbReference type="ARBA" id="ARBA00022759"/>
    </source>
</evidence>
<feature type="region of interest" description="Disordered" evidence="20">
    <location>
        <begin position="1093"/>
        <end position="1171"/>
    </location>
</feature>
<feature type="region of interest" description="Disordered" evidence="20">
    <location>
        <begin position="1470"/>
        <end position="1500"/>
    </location>
</feature>
<evidence type="ECO:0000256" key="15">
    <source>
        <dbReference type="ARBA" id="ARBA00023136"/>
    </source>
</evidence>
<reference evidence="23" key="1">
    <citation type="submission" date="2022-05" db="EMBL/GenBank/DDBJ databases">
        <title>The Musa troglodytarum L. genome provides insights into the mechanism of non-climacteric behaviour and enrichment of carotenoids.</title>
        <authorList>
            <person name="Wang J."/>
        </authorList>
    </citation>
    <scope>NUCLEOTIDE SEQUENCE</scope>
    <source>
        <tissue evidence="23">Leaf</tissue>
    </source>
</reference>
<evidence type="ECO:0000256" key="6">
    <source>
        <dbReference type="ARBA" id="ARBA00022692"/>
    </source>
</evidence>
<keyword evidence="15 21" id="KW-0472">Membrane</keyword>
<evidence type="ECO:0000256" key="20">
    <source>
        <dbReference type="SAM" id="MobiDB-lite"/>
    </source>
</evidence>
<dbReference type="GO" id="GO:0016891">
    <property type="term" value="F:RNA endonuclease activity producing 5'-phosphomonoesters, hydrolytic mechanism"/>
    <property type="evidence" value="ECO:0007669"/>
    <property type="project" value="InterPro"/>
</dbReference>
<dbReference type="HAMAP" id="MF_01818">
    <property type="entry name" value="RNase_Z_BN"/>
    <property type="match status" value="1"/>
</dbReference>
<feature type="active site" evidence="17">
    <location>
        <position position="1384"/>
    </location>
</feature>
<feature type="binding site" evidence="18">
    <location>
        <position position="1384"/>
    </location>
    <ligand>
        <name>UDP-alpha-D-glucose</name>
        <dbReference type="ChEBI" id="CHEBI:58885"/>
    </ligand>
</feature>
<dbReference type="Pfam" id="PF03552">
    <property type="entry name" value="Cellulose_synt"/>
    <property type="match status" value="1"/>
</dbReference>
<keyword evidence="24" id="KW-1185">Reference proteome</keyword>
<evidence type="ECO:0000256" key="4">
    <source>
        <dbReference type="ARBA" id="ARBA00022676"/>
    </source>
</evidence>
<evidence type="ECO:0000256" key="13">
    <source>
        <dbReference type="ARBA" id="ARBA00022989"/>
    </source>
</evidence>
<evidence type="ECO:0000313" key="24">
    <source>
        <dbReference type="Proteomes" id="UP001055439"/>
    </source>
</evidence>
<evidence type="ECO:0000259" key="22">
    <source>
        <dbReference type="Pfam" id="PF13691"/>
    </source>
</evidence>
<feature type="binding site" evidence="19">
    <location>
        <position position="1606"/>
    </location>
    <ligand>
        <name>Mn(2+)</name>
        <dbReference type="ChEBI" id="CHEBI:29035"/>
    </ligand>
</feature>
<feature type="compositionally biased region" description="Gly residues" evidence="20">
    <location>
        <begin position="1153"/>
        <end position="1167"/>
    </location>
</feature>
<dbReference type="GO" id="GO:0016760">
    <property type="term" value="F:cellulose synthase (UDP-forming) activity"/>
    <property type="evidence" value="ECO:0007669"/>
    <property type="project" value="InterPro"/>
</dbReference>
<feature type="active site" evidence="17">
    <location>
        <position position="1815"/>
    </location>
</feature>
<dbReference type="GO" id="GO:0008033">
    <property type="term" value="P:tRNA processing"/>
    <property type="evidence" value="ECO:0007669"/>
    <property type="project" value="UniProtKB-KW"/>
</dbReference>
<evidence type="ECO:0000256" key="1">
    <source>
        <dbReference type="ARBA" id="ARBA00001947"/>
    </source>
</evidence>
<evidence type="ECO:0000256" key="16">
    <source>
        <dbReference type="ARBA" id="ARBA00023316"/>
    </source>
</evidence>
<keyword evidence="12" id="KW-0862">Zinc</keyword>
<feature type="binding site" evidence="19">
    <location>
        <position position="1582"/>
    </location>
    <ligand>
        <name>Mn(2+)</name>
        <dbReference type="ChEBI" id="CHEBI:29035"/>
    </ligand>
</feature>